<sequence length="229" mass="26037">MNQRQGRGKLTVLNGQYSYDGDWANDVPHGHGDLEDPKYIHENVVFHQGVCQMPFVDEGAPVASLADCMPINTRIGRQALEDAMSMVKPRVEVGKPINLGYGLLNAEEHNIYAMATMRRSNRAIRHELRRSAMFGTQTLSSHGLDDTVRSAAVRRRFEVVFVSFFDTMTQTFPSLFDTVIYRRRRRASSAISSTQSKMAGLCKEAGLKDFELRQVPSDFYDQSLEWRRN</sequence>
<dbReference type="AlphaFoldDB" id="A0A7J6Q205"/>
<accession>A0A7J6Q205</accession>
<organism evidence="2 3">
    <name type="scientific">Perkinsus olseni</name>
    <name type="common">Perkinsus atlanticus</name>
    <dbReference type="NCBI Taxonomy" id="32597"/>
    <lineage>
        <taxon>Eukaryota</taxon>
        <taxon>Sar</taxon>
        <taxon>Alveolata</taxon>
        <taxon>Perkinsozoa</taxon>
        <taxon>Perkinsea</taxon>
        <taxon>Perkinsida</taxon>
        <taxon>Perkinsidae</taxon>
        <taxon>Perkinsus</taxon>
    </lineage>
</organism>
<feature type="non-terminal residue" evidence="2">
    <location>
        <position position="1"/>
    </location>
</feature>
<dbReference type="SUPFAM" id="SSF82185">
    <property type="entry name" value="Histone H3 K4-specific methyltransferase SET7/9 N-terminal domain"/>
    <property type="match status" value="1"/>
</dbReference>
<proteinExistence type="predicted"/>
<dbReference type="EMBL" id="JABANM010033010">
    <property type="protein sequence ID" value="KAF4701991.1"/>
    <property type="molecule type" value="Genomic_DNA"/>
</dbReference>
<keyword evidence="1" id="KW-0677">Repeat</keyword>
<evidence type="ECO:0000313" key="2">
    <source>
        <dbReference type="EMBL" id="KAF4701991.1"/>
    </source>
</evidence>
<comment type="caution">
    <text evidence="2">The sequence shown here is derived from an EMBL/GenBank/DDBJ whole genome shotgun (WGS) entry which is preliminary data.</text>
</comment>
<dbReference type="Pfam" id="PF02493">
    <property type="entry name" value="MORN"/>
    <property type="match status" value="1"/>
</dbReference>
<protein>
    <submittedName>
        <fullName evidence="2">Uncharacterized protein</fullName>
    </submittedName>
</protein>
<evidence type="ECO:0000313" key="3">
    <source>
        <dbReference type="Proteomes" id="UP000574390"/>
    </source>
</evidence>
<name>A0A7J6Q205_PEROL</name>
<dbReference type="Proteomes" id="UP000574390">
    <property type="component" value="Unassembled WGS sequence"/>
</dbReference>
<dbReference type="InterPro" id="IPR003409">
    <property type="entry name" value="MORN"/>
</dbReference>
<gene>
    <name evidence="2" type="ORF">FOZ62_005549</name>
</gene>
<evidence type="ECO:0000256" key="1">
    <source>
        <dbReference type="ARBA" id="ARBA00022737"/>
    </source>
</evidence>
<reference evidence="2 3" key="1">
    <citation type="submission" date="2020-04" db="EMBL/GenBank/DDBJ databases">
        <title>Perkinsus olseni comparative genomics.</title>
        <authorList>
            <person name="Bogema D.R."/>
        </authorList>
    </citation>
    <scope>NUCLEOTIDE SEQUENCE [LARGE SCALE GENOMIC DNA]</scope>
    <source>
        <strain evidence="2">ATCC PRA-205</strain>
    </source>
</reference>